<feature type="chain" id="PRO_5029442345" description="Lysophosphatidic acid phosphatase type 6" evidence="3">
    <location>
        <begin position="18"/>
        <end position="439"/>
    </location>
</feature>
<dbReference type="PANTHER" id="PTHR11567">
    <property type="entry name" value="ACID PHOSPHATASE-RELATED"/>
    <property type="match status" value="1"/>
</dbReference>
<dbReference type="SUPFAM" id="SSF53254">
    <property type="entry name" value="Phosphoglycerate mutase-like"/>
    <property type="match status" value="1"/>
</dbReference>
<evidence type="ECO:0000256" key="3">
    <source>
        <dbReference type="SAM" id="SignalP"/>
    </source>
</evidence>
<evidence type="ECO:0000313" key="5">
    <source>
        <dbReference type="Proteomes" id="UP000541610"/>
    </source>
</evidence>
<dbReference type="PANTHER" id="PTHR11567:SF110">
    <property type="entry name" value="2-PHOSPHOXYLOSE PHOSPHATASE 1"/>
    <property type="match status" value="1"/>
</dbReference>
<evidence type="ECO:0008006" key="6">
    <source>
        <dbReference type="Google" id="ProtNLM"/>
    </source>
</evidence>
<keyword evidence="3" id="KW-0732">Signal</keyword>
<comment type="caution">
    <text evidence="4">The sequence shown here is derived from an EMBL/GenBank/DDBJ whole genome shotgun (WGS) entry which is preliminary data.</text>
</comment>
<comment type="similarity">
    <text evidence="1">Belongs to the histidine acid phosphatase family.</text>
</comment>
<organism evidence="4 5">
    <name type="scientific">Perkinsus olseni</name>
    <name type="common">Perkinsus atlanticus</name>
    <dbReference type="NCBI Taxonomy" id="32597"/>
    <lineage>
        <taxon>Eukaryota</taxon>
        <taxon>Sar</taxon>
        <taxon>Alveolata</taxon>
        <taxon>Perkinsozoa</taxon>
        <taxon>Perkinsea</taxon>
        <taxon>Perkinsida</taxon>
        <taxon>Perkinsidae</taxon>
        <taxon>Perkinsus</taxon>
    </lineage>
</organism>
<evidence type="ECO:0000256" key="2">
    <source>
        <dbReference type="ARBA" id="ARBA00022801"/>
    </source>
</evidence>
<accession>A0A7J6P8X8</accession>
<gene>
    <name evidence="4" type="ORF">FOZ60_013070</name>
</gene>
<dbReference type="OrthoDB" id="448207at2759"/>
<protein>
    <recommendedName>
        <fullName evidence="6">Lysophosphatidic acid phosphatase type 6</fullName>
    </recommendedName>
</protein>
<dbReference type="Gene3D" id="3.40.50.1240">
    <property type="entry name" value="Phosphoglycerate mutase-like"/>
    <property type="match status" value="1"/>
</dbReference>
<proteinExistence type="inferred from homology"/>
<dbReference type="AlphaFoldDB" id="A0A7J6P8X8"/>
<sequence length="439" mass="48670">MKAAVLSLLGVLSAVAAYRFPEEDPTYYCHPELKWDEAPAREDGAEAKLERVLVFARHGTRALVNDMTCWVGDETKYTCPTQTFYGFTNSPSGGRSPGFTRIRGKRGVLAGGSCVLGQLVDSGVQMHLANGKQLGVAYRAALGLDDIPKEPEVMFRSTDVARVYQSVEALAMGMFPEIVNEDASNLKIIIPDVQRDSMMPSPKVCPRLKDALREFYESPEAKERVQQSSTERAFIGLTTGRPEDFSTNNPSDMMTLFASLFDCLSSHVCSTVDSEPKNVPLGLGINSPLFKRVQEEGLYWLNNVYGTSEKMRKVAYGPLIKDVLDDLNTPERRLSVYVGHDTGPVNPLADTLRLTWMDSGNECAKTWPPFATSMVMEIYSDNKARFIYNGRVASVEAIEECRGKSLCNYESLYEYLATVVPSELECKGIPEVEHGSFRA</sequence>
<evidence type="ECO:0000256" key="1">
    <source>
        <dbReference type="ARBA" id="ARBA00005375"/>
    </source>
</evidence>
<evidence type="ECO:0000313" key="4">
    <source>
        <dbReference type="EMBL" id="KAF4692588.1"/>
    </source>
</evidence>
<dbReference type="InterPro" id="IPR029033">
    <property type="entry name" value="His_PPase_superfam"/>
</dbReference>
<dbReference type="InterPro" id="IPR000560">
    <property type="entry name" value="His_Pase_clade-2"/>
</dbReference>
<reference evidence="4 5" key="1">
    <citation type="submission" date="2020-04" db="EMBL/GenBank/DDBJ databases">
        <title>Perkinsus olseni comparative genomics.</title>
        <authorList>
            <person name="Bogema D.R."/>
        </authorList>
    </citation>
    <scope>NUCLEOTIDE SEQUENCE [LARGE SCALE GENOMIC DNA]</scope>
    <source>
        <strain evidence="4">00978-12</strain>
    </source>
</reference>
<feature type="signal peptide" evidence="3">
    <location>
        <begin position="1"/>
        <end position="17"/>
    </location>
</feature>
<dbReference type="GO" id="GO:0016791">
    <property type="term" value="F:phosphatase activity"/>
    <property type="evidence" value="ECO:0007669"/>
    <property type="project" value="TreeGrafter"/>
</dbReference>
<dbReference type="EMBL" id="JABANP010000058">
    <property type="protein sequence ID" value="KAF4692588.1"/>
    <property type="molecule type" value="Genomic_DNA"/>
</dbReference>
<keyword evidence="2" id="KW-0378">Hydrolase</keyword>
<dbReference type="InterPro" id="IPR050645">
    <property type="entry name" value="Histidine_acid_phosphatase"/>
</dbReference>
<name>A0A7J6P8X8_PEROL</name>
<dbReference type="Proteomes" id="UP000541610">
    <property type="component" value="Unassembled WGS sequence"/>
</dbReference>
<dbReference type="CDD" id="cd07061">
    <property type="entry name" value="HP_HAP_like"/>
    <property type="match status" value="1"/>
</dbReference>
<dbReference type="Pfam" id="PF00328">
    <property type="entry name" value="His_Phos_2"/>
    <property type="match status" value="1"/>
</dbReference>